<evidence type="ECO:0000256" key="3">
    <source>
        <dbReference type="ARBA" id="ARBA00022679"/>
    </source>
</evidence>
<dbReference type="AlphaFoldDB" id="A0A0P1BC85"/>
<feature type="region of interest" description="Disordered" evidence="7">
    <location>
        <begin position="121"/>
        <end position="145"/>
    </location>
</feature>
<feature type="compositionally biased region" description="Basic and acidic residues" evidence="7">
    <location>
        <begin position="123"/>
        <end position="140"/>
    </location>
</feature>
<dbReference type="SUPFAM" id="SSF53335">
    <property type="entry name" value="S-adenosyl-L-methionine-dependent methyltransferases"/>
    <property type="match status" value="1"/>
</dbReference>
<dbReference type="CDD" id="cd02440">
    <property type="entry name" value="AdoMet_MTases"/>
    <property type="match status" value="1"/>
</dbReference>
<dbReference type="Gene3D" id="3.40.50.150">
    <property type="entry name" value="Vaccinia Virus protein VP39"/>
    <property type="match status" value="1"/>
</dbReference>
<evidence type="ECO:0000256" key="1">
    <source>
        <dbReference type="ARBA" id="ARBA00005878"/>
    </source>
</evidence>
<dbReference type="GO" id="GO:0070475">
    <property type="term" value="P:rRNA base methylation"/>
    <property type="evidence" value="ECO:0007669"/>
    <property type="project" value="TreeGrafter"/>
</dbReference>
<keyword evidence="2 5" id="KW-0489">Methyltransferase</keyword>
<protein>
    <submittedName>
        <fullName evidence="8">Predicted DNA methylase</fullName>
    </submittedName>
</protein>
<keyword evidence="9" id="KW-1185">Reference proteome</keyword>
<evidence type="ECO:0000256" key="5">
    <source>
        <dbReference type="PIRNR" id="PIRNR037350"/>
    </source>
</evidence>
<evidence type="ECO:0000313" key="8">
    <source>
        <dbReference type="EMBL" id="CEH12916.1"/>
    </source>
</evidence>
<keyword evidence="3 5" id="KW-0808">Transferase</keyword>
<dbReference type="GO" id="GO:0008168">
    <property type="term" value="F:methyltransferase activity"/>
    <property type="evidence" value="ECO:0007669"/>
    <property type="project" value="UniProtKB-KW"/>
</dbReference>
<dbReference type="EMBL" id="CCYA01000192">
    <property type="protein sequence ID" value="CEH12916.1"/>
    <property type="molecule type" value="Genomic_DNA"/>
</dbReference>
<dbReference type="PANTHER" id="PTHR13393:SF0">
    <property type="entry name" value="RNA N6-ADENOSINE-METHYLTRANSFERASE METTL16"/>
    <property type="match status" value="1"/>
</dbReference>
<evidence type="ECO:0000256" key="6">
    <source>
        <dbReference type="PIRSR" id="PIRSR037350-1"/>
    </source>
</evidence>
<dbReference type="PIRSF" id="PIRSF037350">
    <property type="entry name" value="Mtase_ZK1128_prd"/>
    <property type="match status" value="1"/>
</dbReference>
<dbReference type="OrthoDB" id="514248at2759"/>
<evidence type="ECO:0000256" key="2">
    <source>
        <dbReference type="ARBA" id="ARBA00022603"/>
    </source>
</evidence>
<dbReference type="InterPro" id="IPR029063">
    <property type="entry name" value="SAM-dependent_MTases_sf"/>
</dbReference>
<organism evidence="8 9">
    <name type="scientific">Ceraceosorus bombacis</name>
    <dbReference type="NCBI Taxonomy" id="401625"/>
    <lineage>
        <taxon>Eukaryota</taxon>
        <taxon>Fungi</taxon>
        <taxon>Dikarya</taxon>
        <taxon>Basidiomycota</taxon>
        <taxon>Ustilaginomycotina</taxon>
        <taxon>Exobasidiomycetes</taxon>
        <taxon>Ceraceosorales</taxon>
        <taxon>Ceraceosoraceae</taxon>
        <taxon>Ceraceosorus</taxon>
    </lineage>
</organism>
<proteinExistence type="inferred from homology"/>
<accession>A0A0P1BC85</accession>
<evidence type="ECO:0000256" key="4">
    <source>
        <dbReference type="ARBA" id="ARBA00022691"/>
    </source>
</evidence>
<evidence type="ECO:0000256" key="7">
    <source>
        <dbReference type="SAM" id="MobiDB-lite"/>
    </source>
</evidence>
<keyword evidence="4 6" id="KW-0949">S-adenosyl-L-methionine</keyword>
<comment type="similarity">
    <text evidence="1 5">Belongs to the methyltransferase superfamily. METTL16/RlmF family.</text>
</comment>
<name>A0A0P1BC85_9BASI</name>
<dbReference type="GO" id="GO:0005634">
    <property type="term" value="C:nucleus"/>
    <property type="evidence" value="ECO:0007669"/>
    <property type="project" value="TreeGrafter"/>
</dbReference>
<dbReference type="PANTHER" id="PTHR13393">
    <property type="entry name" value="SAM-DEPENDENT METHYLTRANSFERASE"/>
    <property type="match status" value="1"/>
</dbReference>
<evidence type="ECO:0000313" key="9">
    <source>
        <dbReference type="Proteomes" id="UP000054845"/>
    </source>
</evidence>
<feature type="binding site" evidence="6">
    <location>
        <position position="238"/>
    </location>
    <ligand>
        <name>S-adenosyl-L-methionine</name>
        <dbReference type="ChEBI" id="CHEBI:59789"/>
    </ligand>
</feature>
<dbReference type="Pfam" id="PF05971">
    <property type="entry name" value="Methyltransf_10"/>
    <property type="match status" value="2"/>
</dbReference>
<feature type="binding site" evidence="6">
    <location>
        <position position="83"/>
    </location>
    <ligand>
        <name>S-adenosyl-L-methionine</name>
        <dbReference type="ChEBI" id="CHEBI:59789"/>
    </ligand>
</feature>
<dbReference type="InterPro" id="IPR010286">
    <property type="entry name" value="METTL16/RlmF"/>
</dbReference>
<feature type="binding site" evidence="6">
    <location>
        <position position="176"/>
    </location>
    <ligand>
        <name>S-adenosyl-L-methionine</name>
        <dbReference type="ChEBI" id="CHEBI:59789"/>
    </ligand>
</feature>
<dbReference type="InterPro" id="IPR017182">
    <property type="entry name" value="METTL16/PsiM"/>
</dbReference>
<feature type="binding site" evidence="6">
    <location>
        <position position="152"/>
    </location>
    <ligand>
        <name>S-adenosyl-L-methionine</name>
        <dbReference type="ChEBI" id="CHEBI:59789"/>
    </ligand>
</feature>
<dbReference type="Proteomes" id="UP000054845">
    <property type="component" value="Unassembled WGS sequence"/>
</dbReference>
<dbReference type="STRING" id="401625.A0A0P1BC85"/>
<reference evidence="8 9" key="1">
    <citation type="submission" date="2014-09" db="EMBL/GenBank/DDBJ databases">
        <authorList>
            <person name="Magalhaes I.L.F."/>
            <person name="Oliveira U."/>
            <person name="Santos F.R."/>
            <person name="Vidigal T.H.D.A."/>
            <person name="Brescovit A.D."/>
            <person name="Santos A.J."/>
        </authorList>
    </citation>
    <scope>NUCLEOTIDE SEQUENCE [LARGE SCALE GENOMIC DNA]</scope>
</reference>
<sequence length="547" mass="60375">MHPRSPYAKKRPDFDKLAKLYPKQLGPHVTEQSNGRVLIDFQNGDACRALTQVLLLHDFGIHAPQAADRLCPPLRRFMQVPNRLNYVLWVQDLLAASLQSGTTGTSPPTALCDVPTHSSAAIESEHRSKRQRIENDKPSGHPEGSVHILDIGTGASGIYPLLGCALDDRWTFTATDIDGESLRLAQKIVDAPENESKRLKNRILYLFRKKSDSLLPLDHAEGTGASERALLYYATMCNPPFYASTDEMKESAEAKVENPSAACTGTEIEMITQGGEVAFVTRMIRESLAPEAREKIVWLSSMLGKISSVSAVVKELQSNRIDNYALAEFVQGRTRRWAIAWSHQAYRLPDSVARNVGPSLRTHAPPSNSVFKTFEQNPLGHNPRSLLGKLAELLRGTAQVTELCGSEPAERSSDQKDEGENTERVLLDASFSVDTWSRAARRARERASKEGQSAQPVPTSTAPILCLRCESAYQGAYGTSHGEVPTQNSSERSIWSETEPERPLQPTSVFVSITWTYGHSRADFAACSNSLLRRLETLIPSVNNTQA</sequence>